<sequence>MAEPNEQSTDTTTTTTTTTTTNNESTASMDPTITTNDLRMSDLENNNE</sequence>
<feature type="compositionally biased region" description="Low complexity" evidence="1">
    <location>
        <begin position="9"/>
        <end position="21"/>
    </location>
</feature>
<dbReference type="EMBL" id="ADBJ01000002">
    <property type="protein sequence ID" value="EFA86304.1"/>
    <property type="molecule type" value="Genomic_DNA"/>
</dbReference>
<dbReference type="RefSeq" id="XP_020438409.1">
    <property type="nucleotide sequence ID" value="XM_020571135.1"/>
</dbReference>
<evidence type="ECO:0000313" key="3">
    <source>
        <dbReference type="Proteomes" id="UP000001396"/>
    </source>
</evidence>
<keyword evidence="3" id="KW-1185">Reference proteome</keyword>
<evidence type="ECO:0000313" key="2">
    <source>
        <dbReference type="EMBL" id="EFA86304.1"/>
    </source>
</evidence>
<dbReference type="AlphaFoldDB" id="D3AVI1"/>
<proteinExistence type="predicted"/>
<reference evidence="2 3" key="1">
    <citation type="journal article" date="2011" name="Genome Res.">
        <title>Phylogeny-wide analysis of social amoeba genomes highlights ancient origins for complex intercellular communication.</title>
        <authorList>
            <person name="Heidel A.J."/>
            <person name="Lawal H.M."/>
            <person name="Felder M."/>
            <person name="Schilde C."/>
            <person name="Helps N.R."/>
            <person name="Tunggal B."/>
            <person name="Rivero F."/>
            <person name="John U."/>
            <person name="Schleicher M."/>
            <person name="Eichinger L."/>
            <person name="Platzer M."/>
            <person name="Noegel A.A."/>
            <person name="Schaap P."/>
            <person name="Gloeckner G."/>
        </authorList>
    </citation>
    <scope>NUCLEOTIDE SEQUENCE [LARGE SCALE GENOMIC DNA]</scope>
    <source>
        <strain evidence="3">ATCC 26659 / Pp 5 / PN500</strain>
    </source>
</reference>
<dbReference type="InParanoid" id="D3AVI1"/>
<organism evidence="2 3">
    <name type="scientific">Heterostelium pallidum (strain ATCC 26659 / Pp 5 / PN500)</name>
    <name type="common">Cellular slime mold</name>
    <name type="synonym">Polysphondylium pallidum</name>
    <dbReference type="NCBI Taxonomy" id="670386"/>
    <lineage>
        <taxon>Eukaryota</taxon>
        <taxon>Amoebozoa</taxon>
        <taxon>Evosea</taxon>
        <taxon>Eumycetozoa</taxon>
        <taxon>Dictyostelia</taxon>
        <taxon>Acytosteliales</taxon>
        <taxon>Acytosteliaceae</taxon>
        <taxon>Heterostelium</taxon>
    </lineage>
</organism>
<accession>D3AVI1</accession>
<gene>
    <name evidence="2" type="ORF">PPL_00093</name>
</gene>
<protein>
    <submittedName>
        <fullName evidence="2">Uncharacterized protein</fullName>
    </submittedName>
</protein>
<dbReference type="Proteomes" id="UP000001396">
    <property type="component" value="Unassembled WGS sequence"/>
</dbReference>
<dbReference type="GeneID" id="31355627"/>
<evidence type="ECO:0000256" key="1">
    <source>
        <dbReference type="SAM" id="MobiDB-lite"/>
    </source>
</evidence>
<comment type="caution">
    <text evidence="2">The sequence shown here is derived from an EMBL/GenBank/DDBJ whole genome shotgun (WGS) entry which is preliminary data.</text>
</comment>
<feature type="region of interest" description="Disordered" evidence="1">
    <location>
        <begin position="1"/>
        <end position="48"/>
    </location>
</feature>
<feature type="compositionally biased region" description="Polar residues" evidence="1">
    <location>
        <begin position="22"/>
        <end position="48"/>
    </location>
</feature>
<name>D3AVI1_HETP5</name>